<feature type="domain" description="YlxR" evidence="1">
    <location>
        <begin position="16"/>
        <end position="89"/>
    </location>
</feature>
<dbReference type="eggNOG" id="COG2740">
    <property type="taxonomic scope" value="Bacteria"/>
</dbReference>
<dbReference type="Pfam" id="PF04296">
    <property type="entry name" value="YlxR"/>
    <property type="match status" value="1"/>
</dbReference>
<protein>
    <submittedName>
        <fullName evidence="2">Putative transciprtional termination factor</fullName>
    </submittedName>
</protein>
<dbReference type="InterPro" id="IPR037465">
    <property type="entry name" value="YlxR"/>
</dbReference>
<dbReference type="Proteomes" id="UP000009072">
    <property type="component" value="Chromosome"/>
</dbReference>
<reference evidence="2 3" key="1">
    <citation type="journal article" date="2004" name="Genome Res.">
        <title>The complete genome and proteome of Mycoplasma mobile.</title>
        <authorList>
            <person name="Jaffe J.D."/>
            <person name="Stange-Thomann N."/>
            <person name="Smith C."/>
            <person name="DeCaprio D."/>
            <person name="Fisher S."/>
            <person name="Butler J."/>
            <person name="Calvo S."/>
            <person name="Elkins T."/>
            <person name="FitzGerald M.G."/>
            <person name="Hafez N."/>
            <person name="Kodira C.D."/>
            <person name="Major J."/>
            <person name="Wang S."/>
            <person name="Wilkinson J."/>
            <person name="Nicol R."/>
            <person name="Nusbaum C."/>
            <person name="Birren B."/>
            <person name="Berg H.C."/>
            <person name="Church G.M."/>
        </authorList>
    </citation>
    <scope>NUCLEOTIDE SEQUENCE [LARGE SCALE GENOMIC DNA]</scope>
    <source>
        <strain evidence="3">ATCC 43663 / 163K / NCTC 11711</strain>
    </source>
</reference>
<dbReference type="PANTHER" id="PTHR34215:SF1">
    <property type="entry name" value="YLXR DOMAIN-CONTAINING PROTEIN"/>
    <property type="match status" value="1"/>
</dbReference>
<sequence>MELIEIKKEIDKSLKRFCIFTNQFFFKKELLRINKTNEGNIEIDWDQTKKGRGAYLKNDFEIIMQILEKRKLNRSFKMNINQNVYNNLIEEVRGYYGNKKSEKKI</sequence>
<dbReference type="InterPro" id="IPR035931">
    <property type="entry name" value="YlxR-like_sf"/>
</dbReference>
<dbReference type="RefSeq" id="WP_011264671.1">
    <property type="nucleotide sequence ID" value="NC_006908.1"/>
</dbReference>
<dbReference type="KEGG" id="mmo:MMOB1510"/>
<evidence type="ECO:0000259" key="1">
    <source>
        <dbReference type="Pfam" id="PF04296"/>
    </source>
</evidence>
<name>Q6KID9_MYCM1</name>
<dbReference type="InterPro" id="IPR007393">
    <property type="entry name" value="YlxR_dom"/>
</dbReference>
<dbReference type="Gene3D" id="3.30.1230.10">
    <property type="entry name" value="YlxR-like"/>
    <property type="match status" value="1"/>
</dbReference>
<dbReference type="AlphaFoldDB" id="Q6KID9"/>
<gene>
    <name evidence="2" type="ordered locus">MMOB1510</name>
</gene>
<keyword evidence="3" id="KW-1185">Reference proteome</keyword>
<dbReference type="OrthoDB" id="398624at2"/>
<dbReference type="SUPFAM" id="SSF64376">
    <property type="entry name" value="YlxR-like"/>
    <property type="match status" value="1"/>
</dbReference>
<dbReference type="STRING" id="267748.MMOB1510"/>
<evidence type="ECO:0000313" key="2">
    <source>
        <dbReference type="EMBL" id="AAT27637.1"/>
    </source>
</evidence>
<dbReference type="HOGENOM" id="CLU_147970_2_2_14"/>
<evidence type="ECO:0000313" key="3">
    <source>
        <dbReference type="Proteomes" id="UP000009072"/>
    </source>
</evidence>
<organism evidence="2 3">
    <name type="scientific">Mycoplasma mobile (strain ATCC 43663 / 163K / NCTC 11711)</name>
    <name type="common">Mesomycoplasma mobile</name>
    <dbReference type="NCBI Taxonomy" id="267748"/>
    <lineage>
        <taxon>Bacteria</taxon>
        <taxon>Bacillati</taxon>
        <taxon>Mycoplasmatota</taxon>
        <taxon>Mycoplasmoidales</taxon>
        <taxon>Metamycoplasmataceae</taxon>
        <taxon>Mesomycoplasma</taxon>
    </lineage>
</organism>
<dbReference type="PANTHER" id="PTHR34215">
    <property type="entry name" value="BLL0784 PROTEIN"/>
    <property type="match status" value="1"/>
</dbReference>
<dbReference type="EMBL" id="AE017308">
    <property type="protein sequence ID" value="AAT27637.1"/>
    <property type="molecule type" value="Genomic_DNA"/>
</dbReference>
<accession>Q6KID9</accession>
<proteinExistence type="predicted"/>